<protein>
    <recommendedName>
        <fullName evidence="7">Extracellular solute-binding protein</fullName>
    </recommendedName>
</protein>
<keyword evidence="3" id="KW-0813">Transport</keyword>
<keyword evidence="4" id="KW-0732">Signal</keyword>
<comment type="caution">
    <text evidence="5">The sequence shown here is derived from an EMBL/GenBank/DDBJ whole genome shotgun (WGS) entry which is preliminary data.</text>
</comment>
<evidence type="ECO:0000256" key="3">
    <source>
        <dbReference type="ARBA" id="ARBA00022448"/>
    </source>
</evidence>
<dbReference type="Proteomes" id="UP000693672">
    <property type="component" value="Unassembled WGS sequence"/>
</dbReference>
<organism evidence="5 6">
    <name type="scientific">Paenibacillus solanacearum</name>
    <dbReference type="NCBI Taxonomy" id="2048548"/>
    <lineage>
        <taxon>Bacteria</taxon>
        <taxon>Bacillati</taxon>
        <taxon>Bacillota</taxon>
        <taxon>Bacilli</taxon>
        <taxon>Bacillales</taxon>
        <taxon>Paenibacillaceae</taxon>
        <taxon>Paenibacillus</taxon>
    </lineage>
</organism>
<evidence type="ECO:0000313" key="5">
    <source>
        <dbReference type="EMBL" id="CAG7629367.1"/>
    </source>
</evidence>
<evidence type="ECO:0008006" key="7">
    <source>
        <dbReference type="Google" id="ProtNLM"/>
    </source>
</evidence>
<evidence type="ECO:0000256" key="4">
    <source>
        <dbReference type="ARBA" id="ARBA00022729"/>
    </source>
</evidence>
<evidence type="ECO:0000313" key="6">
    <source>
        <dbReference type="Proteomes" id="UP000693672"/>
    </source>
</evidence>
<dbReference type="InterPro" id="IPR050490">
    <property type="entry name" value="Bact_solute-bd_prot1"/>
</dbReference>
<keyword evidence="6" id="KW-1185">Reference proteome</keyword>
<proteinExistence type="inferred from homology"/>
<sequence>MVKGIRTVFTSCLLIGSVLTGCSGGGESVQTGGNALKPKEPVTLTLFFAQSSPAEVLDQAVLDALQKKFPHITLNIIARGKGSDYPDLIAQGTLPDILYESAAFTTSRVMANGFEYDMQELVKKHGFNLGSIEPNVLAQTVAQNSESKLYGLPFTMNKYALFYNKDVFDRFGVPYPSNGMTWDEAYALSGKLTRVDGSVTYLGFTAQPNNIMLNNQLSISPLHAKEDKATINNDGYRLLYDNLRRFFELPNATIAPLGDFSKGTIAMMVNSHPGIIGAARANPSLNWDVAAVPSLKERPKIGFKPATLALFVTQTSKHKDEAFEVVSYLLSEEVQTALVKNGVGTPLKSDAVKKAFGQNVPEWQGKNVGALYFYPDAPPSEARASHLVDVGVDFGNSFAAMVKDKIDSNTALRSFEEQINQTIETAKAAKAAKSK</sequence>
<dbReference type="EMBL" id="CAJVAS010000012">
    <property type="protein sequence ID" value="CAG7629367.1"/>
    <property type="molecule type" value="Genomic_DNA"/>
</dbReference>
<dbReference type="Pfam" id="PF01547">
    <property type="entry name" value="SBP_bac_1"/>
    <property type="match status" value="1"/>
</dbReference>
<reference evidence="5" key="1">
    <citation type="submission" date="2021-06" db="EMBL/GenBank/DDBJ databases">
        <authorList>
            <person name="Criscuolo A."/>
        </authorList>
    </citation>
    <scope>NUCLEOTIDE SEQUENCE</scope>
    <source>
        <strain evidence="5">CIP111600</strain>
    </source>
</reference>
<dbReference type="GO" id="GO:0030313">
    <property type="term" value="C:cell envelope"/>
    <property type="evidence" value="ECO:0007669"/>
    <property type="project" value="UniProtKB-SubCell"/>
</dbReference>
<dbReference type="PROSITE" id="PS51257">
    <property type="entry name" value="PROKAR_LIPOPROTEIN"/>
    <property type="match status" value="1"/>
</dbReference>
<dbReference type="PANTHER" id="PTHR43649:SF31">
    <property type="entry name" value="SN-GLYCEROL-3-PHOSPHATE-BINDING PERIPLASMIC PROTEIN UGPB"/>
    <property type="match status" value="1"/>
</dbReference>
<evidence type="ECO:0000256" key="2">
    <source>
        <dbReference type="ARBA" id="ARBA00008520"/>
    </source>
</evidence>
<dbReference type="PANTHER" id="PTHR43649">
    <property type="entry name" value="ARABINOSE-BINDING PROTEIN-RELATED"/>
    <property type="match status" value="1"/>
</dbReference>
<dbReference type="InterPro" id="IPR006059">
    <property type="entry name" value="SBP"/>
</dbReference>
<accession>A0A916K4K7</accession>
<dbReference type="AlphaFoldDB" id="A0A916K4K7"/>
<comment type="subcellular location">
    <subcellularLocation>
        <location evidence="1">Cell envelope</location>
    </subcellularLocation>
</comment>
<gene>
    <name evidence="5" type="ORF">PAESOLCIP111_03096</name>
</gene>
<dbReference type="RefSeq" id="WP_218092857.1">
    <property type="nucleotide sequence ID" value="NZ_CAJVAS010000012.1"/>
</dbReference>
<evidence type="ECO:0000256" key="1">
    <source>
        <dbReference type="ARBA" id="ARBA00004196"/>
    </source>
</evidence>
<comment type="similarity">
    <text evidence="2">Belongs to the bacterial solute-binding protein 1 family.</text>
</comment>
<name>A0A916K4K7_9BACL</name>